<reference evidence="1" key="1">
    <citation type="submission" date="2014-09" db="EMBL/GenBank/DDBJ databases">
        <authorList>
            <person name="Magalhaes I.L.F."/>
            <person name="Oliveira U."/>
            <person name="Santos F.R."/>
            <person name="Vidigal T.H.D.A."/>
            <person name="Brescovit A.D."/>
            <person name="Santos A.J."/>
        </authorList>
    </citation>
    <scope>NUCLEOTIDE SEQUENCE</scope>
    <source>
        <tissue evidence="1">Shoot tissue taken approximately 20 cm above the soil surface</tissue>
    </source>
</reference>
<protein>
    <submittedName>
        <fullName evidence="1">Uncharacterized protein</fullName>
    </submittedName>
</protein>
<proteinExistence type="predicted"/>
<accession>A0A0A9HGG2</accession>
<evidence type="ECO:0000313" key="1">
    <source>
        <dbReference type="EMBL" id="JAE35837.1"/>
    </source>
</evidence>
<dbReference type="AlphaFoldDB" id="A0A0A9HGG2"/>
<organism evidence="1">
    <name type="scientific">Arundo donax</name>
    <name type="common">Giant reed</name>
    <name type="synonym">Donax arundinaceus</name>
    <dbReference type="NCBI Taxonomy" id="35708"/>
    <lineage>
        <taxon>Eukaryota</taxon>
        <taxon>Viridiplantae</taxon>
        <taxon>Streptophyta</taxon>
        <taxon>Embryophyta</taxon>
        <taxon>Tracheophyta</taxon>
        <taxon>Spermatophyta</taxon>
        <taxon>Magnoliopsida</taxon>
        <taxon>Liliopsida</taxon>
        <taxon>Poales</taxon>
        <taxon>Poaceae</taxon>
        <taxon>PACMAD clade</taxon>
        <taxon>Arundinoideae</taxon>
        <taxon>Arundineae</taxon>
        <taxon>Arundo</taxon>
    </lineage>
</organism>
<sequence>MISEITMIGTGSRFCQIICRILWTRYDLLLAKTSARNSRHF</sequence>
<name>A0A0A9HGG2_ARUDO</name>
<dbReference type="EMBL" id="GBRH01162059">
    <property type="protein sequence ID" value="JAE35837.1"/>
    <property type="molecule type" value="Transcribed_RNA"/>
</dbReference>
<reference evidence="1" key="2">
    <citation type="journal article" date="2015" name="Data Brief">
        <title>Shoot transcriptome of the giant reed, Arundo donax.</title>
        <authorList>
            <person name="Barrero R.A."/>
            <person name="Guerrero F.D."/>
            <person name="Moolhuijzen P."/>
            <person name="Goolsby J.A."/>
            <person name="Tidwell J."/>
            <person name="Bellgard S.E."/>
            <person name="Bellgard M.I."/>
        </authorList>
    </citation>
    <scope>NUCLEOTIDE SEQUENCE</scope>
    <source>
        <tissue evidence="1">Shoot tissue taken approximately 20 cm above the soil surface</tissue>
    </source>
</reference>